<proteinExistence type="predicted"/>
<gene>
    <name evidence="1" type="ORF">PsorP6_012217</name>
</gene>
<accession>A0ACC0WIE8</accession>
<name>A0ACC0WIE8_9STRA</name>
<sequence>MASEWAKLLVLFEMVDTHWRDSTTVPLSDENNGESITSPFVRLRTATVRCEDGDAKSAHLRINMDQDQQKRIKTQMFSCTSSMSLFGTRSLVSQQRDCLWFLWIPADLRFNAELSLRVACGVILASLIQIRSPKYVPSMKHEKQWLFFPEWYYLGGLSYCEVAVIFCAGKNVGRHSRKCVKPSKVSSWRSSTTSFSFPSSLTIVNPTSPLDASKLKATSDSYLQTSNILNNLAMYFLLGFVGSLISLLIMTSATVKLREETTKASGDVLDLLNVIVDSYCFKNKNVEHLNFLKLKLQRKFHAAHARHRRMLALLENVWWEVLFGFHFLFHLNRSISKGYVWLIGSLLADLQSLNTAIQLEQYDHLHFQYMKIFQREIYMIQMRCGDLLHEISDTIYASSRHTTLRRYRDAQIRLLQSQELKIKDVEGNVPLNLFLFSLHSFCCTLIEYQG</sequence>
<evidence type="ECO:0000313" key="2">
    <source>
        <dbReference type="Proteomes" id="UP001163321"/>
    </source>
</evidence>
<dbReference type="Proteomes" id="UP001163321">
    <property type="component" value="Chromosome 12"/>
</dbReference>
<comment type="caution">
    <text evidence="1">The sequence shown here is derived from an EMBL/GenBank/DDBJ whole genome shotgun (WGS) entry which is preliminary data.</text>
</comment>
<reference evidence="1 2" key="1">
    <citation type="journal article" date="2022" name="bioRxiv">
        <title>The genome of the oomycete Peronosclerospora sorghi, a cosmopolitan pathogen of maize and sorghum, is inflated with dispersed pseudogenes.</title>
        <authorList>
            <person name="Fletcher K."/>
            <person name="Martin F."/>
            <person name="Isakeit T."/>
            <person name="Cavanaugh K."/>
            <person name="Magill C."/>
            <person name="Michelmore R."/>
        </authorList>
    </citation>
    <scope>NUCLEOTIDE SEQUENCE [LARGE SCALE GENOMIC DNA]</scope>
    <source>
        <strain evidence="1">P6</strain>
    </source>
</reference>
<organism evidence="1 2">
    <name type="scientific">Peronosclerospora sorghi</name>
    <dbReference type="NCBI Taxonomy" id="230839"/>
    <lineage>
        <taxon>Eukaryota</taxon>
        <taxon>Sar</taxon>
        <taxon>Stramenopiles</taxon>
        <taxon>Oomycota</taxon>
        <taxon>Peronosporomycetes</taxon>
        <taxon>Peronosporales</taxon>
        <taxon>Peronosporaceae</taxon>
        <taxon>Peronosclerospora</taxon>
    </lineage>
</organism>
<keyword evidence="2" id="KW-1185">Reference proteome</keyword>
<evidence type="ECO:0000313" key="1">
    <source>
        <dbReference type="EMBL" id="KAI9918532.1"/>
    </source>
</evidence>
<dbReference type="EMBL" id="CM047591">
    <property type="protein sequence ID" value="KAI9918532.1"/>
    <property type="molecule type" value="Genomic_DNA"/>
</dbReference>
<protein>
    <submittedName>
        <fullName evidence="1">Uncharacterized protein</fullName>
    </submittedName>
</protein>